<dbReference type="EMBL" id="CP034891">
    <property type="protein sequence ID" value="QCI17532.1"/>
    <property type="molecule type" value="Genomic_DNA"/>
</dbReference>
<dbReference type="AlphaFoldDB" id="A0A4D6XL95"/>
<reference evidence="3 4" key="1">
    <citation type="submission" date="2018-12" db="EMBL/GenBank/DDBJ databases">
        <authorList>
            <person name="Chong R.A."/>
        </authorList>
    </citation>
    <scope>NUCLEOTIDE SEQUENCE [LARGE SCALE GENOMIC DNA]</scope>
    <source>
        <strain evidence="3 4">Ala</strain>
    </source>
</reference>
<gene>
    <name evidence="3" type="ORF">D9V61_00610</name>
</gene>
<evidence type="ECO:0000256" key="1">
    <source>
        <dbReference type="ARBA" id="ARBA00006718"/>
    </source>
</evidence>
<dbReference type="GO" id="GO:0016226">
    <property type="term" value="P:iron-sulfur cluster assembly"/>
    <property type="evidence" value="ECO:0007669"/>
    <property type="project" value="InterPro"/>
</dbReference>
<dbReference type="SUPFAM" id="SSF89360">
    <property type="entry name" value="HesB-like domain"/>
    <property type="match status" value="1"/>
</dbReference>
<comment type="similarity">
    <text evidence="1">Belongs to the HesB/IscA family.</text>
</comment>
<dbReference type="RefSeq" id="WP_158339321.1">
    <property type="nucleotide sequence ID" value="NZ_CP034891.1"/>
</dbReference>
<dbReference type="InterPro" id="IPR016092">
    <property type="entry name" value="ATAP"/>
</dbReference>
<dbReference type="GO" id="GO:0005829">
    <property type="term" value="C:cytosol"/>
    <property type="evidence" value="ECO:0007669"/>
    <property type="project" value="TreeGrafter"/>
</dbReference>
<dbReference type="PANTHER" id="PTHR10072">
    <property type="entry name" value="IRON-SULFUR CLUSTER ASSEMBLY PROTEIN"/>
    <property type="match status" value="1"/>
</dbReference>
<reference evidence="3 4" key="2">
    <citation type="submission" date="2019-05" db="EMBL/GenBank/DDBJ databases">
        <title>Genome evolution of the obligate endosymbiont Buchnera aphidicola.</title>
        <authorList>
            <person name="Moran N.A."/>
        </authorList>
    </citation>
    <scope>NUCLEOTIDE SEQUENCE [LARGE SCALE GENOMIC DNA]</scope>
    <source>
        <strain evidence="3 4">Ala</strain>
    </source>
</reference>
<dbReference type="Gene3D" id="2.60.300.12">
    <property type="entry name" value="HesB-like domain"/>
    <property type="match status" value="1"/>
</dbReference>
<dbReference type="GO" id="GO:0051537">
    <property type="term" value="F:2 iron, 2 sulfur cluster binding"/>
    <property type="evidence" value="ECO:0007669"/>
    <property type="project" value="TreeGrafter"/>
</dbReference>
<evidence type="ECO:0000313" key="3">
    <source>
        <dbReference type="EMBL" id="QCI17532.1"/>
    </source>
</evidence>
<sequence length="132" mass="15343">MNKNIVNTYLTKKSIYKNITITEDAMKQILFLINLNTDNIGIRLSIKKSGCAGFRYTMNLVKSSEFKKEKNEKEISFFYKNILVYIFSKDIPFLEGVKIDFITSNINKIFKFYNAKLDKFCGCGESFSINLK</sequence>
<dbReference type="Pfam" id="PF01521">
    <property type="entry name" value="Fe-S_biosyn"/>
    <property type="match status" value="1"/>
</dbReference>
<dbReference type="InterPro" id="IPR050322">
    <property type="entry name" value="Fe-S_cluster_asmbl/transfer"/>
</dbReference>
<dbReference type="InterPro" id="IPR000361">
    <property type="entry name" value="ATAP_core_dom"/>
</dbReference>
<dbReference type="PANTHER" id="PTHR10072:SF47">
    <property type="entry name" value="PROTEIN SUFA"/>
    <property type="match status" value="1"/>
</dbReference>
<dbReference type="InterPro" id="IPR035903">
    <property type="entry name" value="HesB-like_dom_sf"/>
</dbReference>
<evidence type="ECO:0000259" key="2">
    <source>
        <dbReference type="Pfam" id="PF01521"/>
    </source>
</evidence>
<evidence type="ECO:0000313" key="4">
    <source>
        <dbReference type="Proteomes" id="UP000298660"/>
    </source>
</evidence>
<protein>
    <submittedName>
        <fullName evidence="3">Iron-sulfur cluster assembly accessory protein</fullName>
    </submittedName>
</protein>
<organism evidence="3 4">
    <name type="scientific">Buchnera aphidicola</name>
    <name type="common">Acyrthosiphon lactucae</name>
    <dbReference type="NCBI Taxonomy" id="1241832"/>
    <lineage>
        <taxon>Bacteria</taxon>
        <taxon>Pseudomonadati</taxon>
        <taxon>Pseudomonadota</taxon>
        <taxon>Gammaproteobacteria</taxon>
        <taxon>Enterobacterales</taxon>
        <taxon>Erwiniaceae</taxon>
        <taxon>Buchnera</taxon>
    </lineage>
</organism>
<dbReference type="NCBIfam" id="TIGR00049">
    <property type="entry name" value="iron-sulfur cluster assembly accessory protein"/>
    <property type="match status" value="1"/>
</dbReference>
<proteinExistence type="inferred from homology"/>
<feature type="domain" description="Core" evidence="2">
    <location>
        <begin position="18"/>
        <end position="125"/>
    </location>
</feature>
<dbReference type="OrthoDB" id="9801228at2"/>
<accession>A0A4D6XL95</accession>
<name>A0A4D6XL95_9GAMM</name>
<dbReference type="Proteomes" id="UP000298660">
    <property type="component" value="Chromosome"/>
</dbReference>